<evidence type="ECO:0000313" key="2">
    <source>
        <dbReference type="EMBL" id="CAB1431409.1"/>
    </source>
</evidence>
<reference evidence="2" key="1">
    <citation type="submission" date="2020-03" db="EMBL/GenBank/DDBJ databases">
        <authorList>
            <person name="Weist P."/>
        </authorList>
    </citation>
    <scope>NUCLEOTIDE SEQUENCE</scope>
</reference>
<keyword evidence="3" id="KW-1185">Reference proteome</keyword>
<sequence length="70" mass="8235">MLAPLVAELQYMQGLKAILEPIPADKENKSWEQGVSKKEGERMLERERKREREKDGQIEREQDPAEKVDR</sequence>
<feature type="region of interest" description="Disordered" evidence="1">
    <location>
        <begin position="21"/>
        <end position="70"/>
    </location>
</feature>
<proteinExistence type="predicted"/>
<evidence type="ECO:0000256" key="1">
    <source>
        <dbReference type="SAM" id="MobiDB-lite"/>
    </source>
</evidence>
<dbReference type="EMBL" id="CADEAL010001335">
    <property type="protein sequence ID" value="CAB1431409.1"/>
    <property type="molecule type" value="Genomic_DNA"/>
</dbReference>
<feature type="compositionally biased region" description="Basic and acidic residues" evidence="1">
    <location>
        <begin position="23"/>
        <end position="70"/>
    </location>
</feature>
<evidence type="ECO:0000313" key="3">
    <source>
        <dbReference type="Proteomes" id="UP001153269"/>
    </source>
</evidence>
<protein>
    <submittedName>
        <fullName evidence="2">Uncharacterized protein</fullName>
    </submittedName>
</protein>
<gene>
    <name evidence="2" type="ORF">PLEPLA_LOCUS19465</name>
</gene>
<comment type="caution">
    <text evidence="2">The sequence shown here is derived from an EMBL/GenBank/DDBJ whole genome shotgun (WGS) entry which is preliminary data.</text>
</comment>
<dbReference type="AlphaFoldDB" id="A0A9N7UG43"/>
<organism evidence="2 3">
    <name type="scientific">Pleuronectes platessa</name>
    <name type="common">European plaice</name>
    <dbReference type="NCBI Taxonomy" id="8262"/>
    <lineage>
        <taxon>Eukaryota</taxon>
        <taxon>Metazoa</taxon>
        <taxon>Chordata</taxon>
        <taxon>Craniata</taxon>
        <taxon>Vertebrata</taxon>
        <taxon>Euteleostomi</taxon>
        <taxon>Actinopterygii</taxon>
        <taxon>Neopterygii</taxon>
        <taxon>Teleostei</taxon>
        <taxon>Neoteleostei</taxon>
        <taxon>Acanthomorphata</taxon>
        <taxon>Carangaria</taxon>
        <taxon>Pleuronectiformes</taxon>
        <taxon>Pleuronectoidei</taxon>
        <taxon>Pleuronectidae</taxon>
        <taxon>Pleuronectes</taxon>
    </lineage>
</organism>
<name>A0A9N7UG43_PLEPL</name>
<accession>A0A9N7UG43</accession>
<dbReference type="Proteomes" id="UP001153269">
    <property type="component" value="Unassembled WGS sequence"/>
</dbReference>